<organism evidence="1">
    <name type="scientific">Ophidiomyces ophidiicola</name>
    <dbReference type="NCBI Taxonomy" id="1387563"/>
    <lineage>
        <taxon>Eukaryota</taxon>
        <taxon>Fungi</taxon>
        <taxon>Dikarya</taxon>
        <taxon>Ascomycota</taxon>
        <taxon>Pezizomycotina</taxon>
        <taxon>Eurotiomycetes</taxon>
        <taxon>Eurotiomycetidae</taxon>
        <taxon>Onygenales</taxon>
        <taxon>Onygenaceae</taxon>
        <taxon>Ophidiomyces</taxon>
    </lineage>
</organism>
<protein>
    <submittedName>
        <fullName evidence="1">Uncharacterized protein</fullName>
    </submittedName>
</protein>
<accession>A0ACB8V414</accession>
<name>A0ACB8V414_9EURO</name>
<sequence>MWALRSSHQLQEMREYETTTDGRPPKISKGVIVSLCLANRLLIKREDWVDACLLARIGVQKHKIKDQDSFKIAPVKLLRQLEPPVLGRSPSHHVANAMWWDALAVEFGESSESEAEAIEGDDYLPFPKPLSRASFNTPGFQSAEFLSSLSNRHQSLADLQSELRELSQLLNKELLDLVNENYQDFLSLGTALQGGEGKVEEIRTVLLGFQRDVRAVKEIFENKTAQIKELLDTKRRLRTGISVGYDLLDIAERVDLLQRKLMISQSNTEDSGLTEYQEVDDELTGSEDEESDVDELHGQLGRDNLPLVSLKRLERHIQQYVSLKIAIGRVGEHPFVEGQKSRITSIRMALVSDLKNASKLAETATKKEYRLLKILHLYKLLEEQAPESLTSPKSKS</sequence>
<comment type="caution">
    <text evidence="1">The sequence shown here is derived from an EMBL/GenBank/DDBJ whole genome shotgun (WGS) entry which is preliminary data.</text>
</comment>
<evidence type="ECO:0000313" key="1">
    <source>
        <dbReference type="EMBL" id="KAI2392138.1"/>
    </source>
</evidence>
<proteinExistence type="predicted"/>
<reference evidence="1" key="1">
    <citation type="journal article" date="2022" name="bioRxiv">
        <title>Population genetic analysis of Ophidiomyces ophidiicola, the causative agent of snake fungal disease, indicates recent introductions to the USA.</title>
        <authorList>
            <person name="Ladner J.T."/>
            <person name="Palmer J.M."/>
            <person name="Ettinger C.L."/>
            <person name="Stajich J.E."/>
            <person name="Farrell T.M."/>
            <person name="Glorioso B.M."/>
            <person name="Lawson B."/>
            <person name="Price S.J."/>
            <person name="Stengle A.G."/>
            <person name="Grear D.A."/>
            <person name="Lorch J.M."/>
        </authorList>
    </citation>
    <scope>NUCLEOTIDE SEQUENCE</scope>
    <source>
        <strain evidence="1">NWHC 24266-5</strain>
    </source>
</reference>
<gene>
    <name evidence="1" type="ORF">LOY88_000794</name>
</gene>
<dbReference type="EMBL" id="JALBCA010000008">
    <property type="protein sequence ID" value="KAI2392138.1"/>
    <property type="molecule type" value="Genomic_DNA"/>
</dbReference>